<feature type="compositionally biased region" description="Basic and acidic residues" evidence="1">
    <location>
        <begin position="201"/>
        <end position="215"/>
    </location>
</feature>
<feature type="region of interest" description="Disordered" evidence="1">
    <location>
        <begin position="198"/>
        <end position="224"/>
    </location>
</feature>
<evidence type="ECO:0000256" key="1">
    <source>
        <dbReference type="SAM" id="MobiDB-lite"/>
    </source>
</evidence>
<dbReference type="EMBL" id="MKKU01000110">
    <property type="protein sequence ID" value="RNF23935.1"/>
    <property type="molecule type" value="Genomic_DNA"/>
</dbReference>
<sequence>MNLYTSDDPFAFGYGNGYGMVGSIDALDNVLLTPNPGNANGAGRRPEQKPLQPRLAPPGGGSAGDNKVKDGGGRGGGAKASNAAGGGRSREPAHAETATLPMARGGGVNTRLPKGAITANVHEPATIIRSDSSQMKPNSVPLFQQQQQLKPLPQPQHSAQLAHQAVGTDSDHKAIFVEAPPNGRRATVRKVFGTATLPLQEGDKGEGHAAEDVKRKSPSPTDEVRALPLNTTACTIPGSSAGALGQRNVVAVAGTAAPAGIATPRVSNTAPVSGRISTEAADNKLAAEQRVKKKDGWVEEPQEQIKTPQTVGMDVPKENGTQFTPSAPKSVAHGPLPPSAAPVNGSQEQPKAPPASVSPDIGTETGRLEAQGSLHSATWGAIMEVLRAGNPMHRPEDVAMERSRRATASTSVDSQQKYLCNSGRVSISIDFFTQSQVDTTSDKKWAEMELWAEAPLLMRNPPDKPLLPAGAVPEYAGEQMELDCRTHNVIAQVLHRDRPPQLGYPEQMPLELEKMQKKRRPRTPRSFYGVKGIKVSPDWYRKALEDVQHVKSPDLQFLEASEDTQKLHQGRKR</sequence>
<evidence type="ECO:0000313" key="2">
    <source>
        <dbReference type="EMBL" id="RNF23935.1"/>
    </source>
</evidence>
<accession>A0A3R7PDU1</accession>
<comment type="caution">
    <text evidence="2">The sequence shown here is derived from an EMBL/GenBank/DDBJ whole genome shotgun (WGS) entry which is preliminary data.</text>
</comment>
<dbReference type="AlphaFoldDB" id="A0A3R7PDU1"/>
<keyword evidence="3" id="KW-1185">Reference proteome</keyword>
<dbReference type="GeneID" id="40316304"/>
<feature type="region of interest" description="Disordered" evidence="1">
    <location>
        <begin position="291"/>
        <end position="364"/>
    </location>
</feature>
<protein>
    <submittedName>
        <fullName evidence="2">Uncharacterized protein</fullName>
    </submittedName>
</protein>
<proteinExistence type="predicted"/>
<evidence type="ECO:0000313" key="3">
    <source>
        <dbReference type="Proteomes" id="UP000284403"/>
    </source>
</evidence>
<feature type="region of interest" description="Disordered" evidence="1">
    <location>
        <begin position="34"/>
        <end position="113"/>
    </location>
</feature>
<dbReference type="Proteomes" id="UP000284403">
    <property type="component" value="Unassembled WGS sequence"/>
</dbReference>
<gene>
    <name evidence="2" type="ORF">Tco025E_02693</name>
</gene>
<organism evidence="2 3">
    <name type="scientific">Trypanosoma conorhini</name>
    <dbReference type="NCBI Taxonomy" id="83891"/>
    <lineage>
        <taxon>Eukaryota</taxon>
        <taxon>Discoba</taxon>
        <taxon>Euglenozoa</taxon>
        <taxon>Kinetoplastea</taxon>
        <taxon>Metakinetoplastina</taxon>
        <taxon>Trypanosomatida</taxon>
        <taxon>Trypanosomatidae</taxon>
        <taxon>Trypanosoma</taxon>
    </lineage>
</organism>
<dbReference type="RefSeq" id="XP_029230283.1">
    <property type="nucleotide sequence ID" value="XM_029369617.1"/>
</dbReference>
<reference evidence="2 3" key="1">
    <citation type="journal article" date="2018" name="BMC Genomics">
        <title>Genomic comparison of Trypanosoma conorhini and Trypanosoma rangeli to Trypanosoma cruzi strains of high and low virulence.</title>
        <authorList>
            <person name="Bradwell K.R."/>
            <person name="Koparde V.N."/>
            <person name="Matveyev A.V."/>
            <person name="Serrano M.G."/>
            <person name="Alves J.M."/>
            <person name="Parikh H."/>
            <person name="Huang B."/>
            <person name="Lee V."/>
            <person name="Espinosa-Alvarez O."/>
            <person name="Ortiz P.A."/>
            <person name="Costa-Martins A.G."/>
            <person name="Teixeira M.M."/>
            <person name="Buck G.A."/>
        </authorList>
    </citation>
    <scope>NUCLEOTIDE SEQUENCE [LARGE SCALE GENOMIC DNA]</scope>
    <source>
        <strain evidence="2 3">025E</strain>
    </source>
</reference>
<name>A0A3R7PDU1_9TRYP</name>
<dbReference type="OrthoDB" id="244886at2759"/>